<dbReference type="InterPro" id="IPR002711">
    <property type="entry name" value="HNH"/>
</dbReference>
<feature type="region of interest" description="Disordered" evidence="5">
    <location>
        <begin position="132"/>
        <end position="280"/>
    </location>
</feature>
<dbReference type="Pfam" id="PF00176">
    <property type="entry name" value="SNF2-rel_dom"/>
    <property type="match status" value="1"/>
</dbReference>
<feature type="compositionally biased region" description="Low complexity" evidence="5">
    <location>
        <begin position="261"/>
        <end position="279"/>
    </location>
</feature>
<keyword evidence="4" id="KW-0067">ATP-binding</keyword>
<dbReference type="InterPro" id="IPR018982">
    <property type="entry name" value="RQC_domain"/>
</dbReference>
<gene>
    <name evidence="8" type="ORF">PGLA2088_LOCUS4696</name>
</gene>
<dbReference type="Gene3D" id="3.40.50.300">
    <property type="entry name" value="P-loop containing nucleotide triphosphate hydrolases"/>
    <property type="match status" value="1"/>
</dbReference>
<dbReference type="PROSITE" id="PS51194">
    <property type="entry name" value="HELICASE_CTER"/>
    <property type="match status" value="1"/>
</dbReference>
<dbReference type="GO" id="GO:0008270">
    <property type="term" value="F:zinc ion binding"/>
    <property type="evidence" value="ECO:0007669"/>
    <property type="project" value="InterPro"/>
</dbReference>
<keyword evidence="3" id="KW-0347">Helicase</keyword>
<evidence type="ECO:0008006" key="10">
    <source>
        <dbReference type="Google" id="ProtNLM"/>
    </source>
</evidence>
<name>A0A813I764_POLGL</name>
<reference evidence="8" key="1">
    <citation type="submission" date="2021-02" db="EMBL/GenBank/DDBJ databases">
        <authorList>
            <person name="Dougan E. K."/>
            <person name="Rhodes N."/>
            <person name="Thang M."/>
            <person name="Chan C."/>
        </authorList>
    </citation>
    <scope>NUCLEOTIDE SEQUENCE</scope>
</reference>
<dbReference type="GO" id="GO:0005524">
    <property type="term" value="F:ATP binding"/>
    <property type="evidence" value="ECO:0007669"/>
    <property type="project" value="UniProtKB-KW"/>
</dbReference>
<evidence type="ECO:0000256" key="4">
    <source>
        <dbReference type="ARBA" id="ARBA00022840"/>
    </source>
</evidence>
<dbReference type="InterPro" id="IPR027417">
    <property type="entry name" value="P-loop_NTPase"/>
</dbReference>
<dbReference type="GO" id="GO:0006281">
    <property type="term" value="P:DNA repair"/>
    <property type="evidence" value="ECO:0007669"/>
    <property type="project" value="InterPro"/>
</dbReference>
<dbReference type="SMART" id="SM00487">
    <property type="entry name" value="DEXDc"/>
    <property type="match status" value="1"/>
</dbReference>
<dbReference type="InterPro" id="IPR049730">
    <property type="entry name" value="SNF2/RAD54-like_C"/>
</dbReference>
<dbReference type="PANTHER" id="PTHR45766:SF3">
    <property type="entry name" value="DNA ANNEALING HELICASE AND ENDONUCLEASE ZRANB3"/>
    <property type="match status" value="1"/>
</dbReference>
<dbReference type="SUPFAM" id="SSF46785">
    <property type="entry name" value="Winged helix' DNA-binding domain"/>
    <property type="match status" value="1"/>
</dbReference>
<dbReference type="InterPro" id="IPR036390">
    <property type="entry name" value="WH_DNA-bd_sf"/>
</dbReference>
<comment type="caution">
    <text evidence="8">The sequence shown here is derived from an EMBL/GenBank/DDBJ whole genome shotgun (WGS) entry which is preliminary data.</text>
</comment>
<feature type="domain" description="Helicase ATP-binding" evidence="6">
    <location>
        <begin position="317"/>
        <end position="481"/>
    </location>
</feature>
<evidence type="ECO:0000256" key="5">
    <source>
        <dbReference type="SAM" id="MobiDB-lite"/>
    </source>
</evidence>
<dbReference type="GO" id="GO:0016787">
    <property type="term" value="F:hydrolase activity"/>
    <property type="evidence" value="ECO:0007669"/>
    <property type="project" value="UniProtKB-KW"/>
</dbReference>
<evidence type="ECO:0000256" key="1">
    <source>
        <dbReference type="ARBA" id="ARBA00022741"/>
    </source>
</evidence>
<dbReference type="InterPro" id="IPR001650">
    <property type="entry name" value="Helicase_C-like"/>
</dbReference>
<dbReference type="Gene3D" id="1.10.30.50">
    <property type="match status" value="1"/>
</dbReference>
<dbReference type="GO" id="GO:0043596">
    <property type="term" value="C:nuclear replication fork"/>
    <property type="evidence" value="ECO:0007669"/>
    <property type="project" value="TreeGrafter"/>
</dbReference>
<dbReference type="GO" id="GO:0004520">
    <property type="term" value="F:DNA endonuclease activity"/>
    <property type="evidence" value="ECO:0007669"/>
    <property type="project" value="TreeGrafter"/>
</dbReference>
<dbReference type="Pfam" id="PF00271">
    <property type="entry name" value="Helicase_C"/>
    <property type="match status" value="1"/>
</dbReference>
<keyword evidence="2" id="KW-0378">Hydrolase</keyword>
<feature type="compositionally biased region" description="Low complexity" evidence="5">
    <location>
        <begin position="178"/>
        <end position="192"/>
    </location>
</feature>
<dbReference type="GO" id="GO:0003676">
    <property type="term" value="F:nucleic acid binding"/>
    <property type="evidence" value="ECO:0007669"/>
    <property type="project" value="InterPro"/>
</dbReference>
<dbReference type="CDD" id="cd18010">
    <property type="entry name" value="DEXHc_HARP_SMARCAL1"/>
    <property type="match status" value="1"/>
</dbReference>
<dbReference type="Pfam" id="PF01844">
    <property type="entry name" value="HNH"/>
    <property type="match status" value="1"/>
</dbReference>
<dbReference type="SMART" id="SM00490">
    <property type="entry name" value="HELICc"/>
    <property type="match status" value="1"/>
</dbReference>
<evidence type="ECO:0000256" key="2">
    <source>
        <dbReference type="ARBA" id="ARBA00022801"/>
    </source>
</evidence>
<proteinExistence type="predicted"/>
<dbReference type="Proteomes" id="UP000626109">
    <property type="component" value="Unassembled WGS sequence"/>
</dbReference>
<dbReference type="SUPFAM" id="SSF52540">
    <property type="entry name" value="P-loop containing nucleoside triphosphate hydrolases"/>
    <property type="match status" value="2"/>
</dbReference>
<dbReference type="InterPro" id="IPR036388">
    <property type="entry name" value="WH-like_DNA-bd_sf"/>
</dbReference>
<dbReference type="EMBL" id="CAJNNW010004315">
    <property type="protein sequence ID" value="CAE8646315.1"/>
    <property type="molecule type" value="Genomic_DNA"/>
</dbReference>
<keyword evidence="1" id="KW-0547">Nucleotide-binding</keyword>
<feature type="domain" description="Helicase C-terminal" evidence="7">
    <location>
        <begin position="589"/>
        <end position="755"/>
    </location>
</feature>
<dbReference type="Pfam" id="PF09382">
    <property type="entry name" value="RQC"/>
    <property type="match status" value="1"/>
</dbReference>
<feature type="compositionally biased region" description="Low complexity" evidence="5">
    <location>
        <begin position="211"/>
        <end position="245"/>
    </location>
</feature>
<evidence type="ECO:0000259" key="6">
    <source>
        <dbReference type="PROSITE" id="PS51192"/>
    </source>
</evidence>
<dbReference type="InterPro" id="IPR014001">
    <property type="entry name" value="Helicase_ATP-bd"/>
</dbReference>
<dbReference type="CDD" id="cd00085">
    <property type="entry name" value="HNHc"/>
    <property type="match status" value="1"/>
</dbReference>
<dbReference type="InterPro" id="IPR038718">
    <property type="entry name" value="SNF2-like_sf"/>
</dbReference>
<dbReference type="Gene3D" id="1.10.10.10">
    <property type="entry name" value="Winged helix-like DNA-binding domain superfamily/Winged helix DNA-binding domain"/>
    <property type="match status" value="1"/>
</dbReference>
<feature type="region of interest" description="Disordered" evidence="5">
    <location>
        <begin position="1163"/>
        <end position="1185"/>
    </location>
</feature>
<dbReference type="PROSITE" id="PS51192">
    <property type="entry name" value="HELICASE_ATP_BIND_1"/>
    <property type="match status" value="1"/>
</dbReference>
<dbReference type="Gene3D" id="3.40.50.10810">
    <property type="entry name" value="Tandem AAA-ATPase domain"/>
    <property type="match status" value="1"/>
</dbReference>
<dbReference type="InterPro" id="IPR000330">
    <property type="entry name" value="SNF2_N"/>
</dbReference>
<dbReference type="InterPro" id="IPR003615">
    <property type="entry name" value="HNH_nuc"/>
</dbReference>
<sequence length="1185" mass="125371">MAGSSDITEDCILLLRAIQETGGKFGLNLPIDVLRGARTARVTQLGFDSLFTYGAGAGRNEEHWKAVGRSVVQQLLVDARGAAKGKGKGKGKLAAVYSVSALGSRLLAGQGSKVVVDLGADAAEAETTRLQRAARRSSKAAGSGAKAAALASEAPAPKRASPPQKATKRGGQEVGSPTAAVAAGAGVTEVATPQPKRRRIPETFETGGSCNNTNDNNNNNHNSGSNNNNYNYNNSNNNSASAAASRQEETCPATAGAADVNNNNHNNHNTNNTNNNNNNYLPPASAAGEAAVLSSLPPSLPPALAAALMPFQRAGVAFAVRRGGNALIGDDMGLGKTIQAIATCCAFRGDWPVLLVVPNSLRLVWADELERWIPELGPGGVNVVSSGQDLHGLEKGSASFHIVTYGILTRASPVREFLRAKEPCKTLVVDESHMIKNRAALRTREILQIAQRATRVLLLSGTPALARPVELYTQVEAVASGLLGSFSAFAERYCAPKWTPFGMDFTGASNLEELHAKLQTVMIRRLKKNVLQELPAKRRQRVQLEVAGAAAAGCAEIREQMQGCREDVPESRRLLMQFYKESSEAKAPAVCEYVEDLLNGGCKFLVFAHHLAMLDALEAAAVRCNVGYMRIDGSVNSAERLQRVASFQADPSIRIAVLSLLAAGVGITLTAASTVVFAELHWTPGVLVQAEDRAHRIGQRNSVNIHYLVASGTIDDIIWPSVSNKVEVVSAICDGQKSKLVAGLASTERASKSLGLEARDVGEEASMGGDLDLDGDADNLIELVASKPGKTKAESAAATKLSAFSVLSMLQGRCPAKSSAAKESWACGVCGVRHGVGSSASVCDSCGAVRSTAQASKLPTRPTGGAKAAANEDVIELASESEDDNTDASCAFWVSRHTGRVHVLSDTGTPLGANFKLADWEATRDSESLLPETLRSDPSRSSCVQRFLRQWTELRAAERRHLMDQELRLPLRRQLLQRAASTQRMAKRPLGAAADGDSPAPCSFCGGDKGHAGDAGAAFCSASCAEKGRVRTNSQFARKLLFGMERGICQVCGLHAQELFERVQAMTPPERHQELLRAGFGVSPSLLDRPHEGLFWQADHILPVSEGGGEADLTNLRTLCTPCHAKETRLLQGRLKCAGWAGNSADIRTKLVRKAAETEVSTVGASSGAGLNSGSGVSGEVIDCC</sequence>
<dbReference type="PANTHER" id="PTHR45766">
    <property type="entry name" value="DNA ANNEALING HELICASE AND ENDONUCLEASE ZRANB3 FAMILY MEMBER"/>
    <property type="match status" value="1"/>
</dbReference>
<evidence type="ECO:0000313" key="9">
    <source>
        <dbReference type="Proteomes" id="UP000626109"/>
    </source>
</evidence>
<evidence type="ECO:0000259" key="7">
    <source>
        <dbReference type="PROSITE" id="PS51194"/>
    </source>
</evidence>
<dbReference type="GO" id="GO:0043138">
    <property type="term" value="F:3'-5' DNA helicase activity"/>
    <property type="evidence" value="ECO:0007669"/>
    <property type="project" value="InterPro"/>
</dbReference>
<accession>A0A813I764</accession>
<organism evidence="8 9">
    <name type="scientific">Polarella glacialis</name>
    <name type="common">Dinoflagellate</name>
    <dbReference type="NCBI Taxonomy" id="89957"/>
    <lineage>
        <taxon>Eukaryota</taxon>
        <taxon>Sar</taxon>
        <taxon>Alveolata</taxon>
        <taxon>Dinophyceae</taxon>
        <taxon>Suessiales</taxon>
        <taxon>Suessiaceae</taxon>
        <taxon>Polarella</taxon>
    </lineage>
</organism>
<evidence type="ECO:0000313" key="8">
    <source>
        <dbReference type="EMBL" id="CAE8646315.1"/>
    </source>
</evidence>
<dbReference type="AlphaFoldDB" id="A0A813I764"/>
<dbReference type="GO" id="GO:0031297">
    <property type="term" value="P:replication fork processing"/>
    <property type="evidence" value="ECO:0007669"/>
    <property type="project" value="TreeGrafter"/>
</dbReference>
<dbReference type="SMART" id="SM00956">
    <property type="entry name" value="RQC"/>
    <property type="match status" value="1"/>
</dbReference>
<feature type="compositionally biased region" description="Low complexity" evidence="5">
    <location>
        <begin position="139"/>
        <end position="159"/>
    </location>
</feature>
<dbReference type="CDD" id="cd18793">
    <property type="entry name" value="SF2_C_SNF"/>
    <property type="match status" value="1"/>
</dbReference>
<evidence type="ECO:0000256" key="3">
    <source>
        <dbReference type="ARBA" id="ARBA00022806"/>
    </source>
</evidence>
<protein>
    <recommendedName>
        <fullName evidence="10">DNA annealing helicase and endonuclease ZRANB3</fullName>
    </recommendedName>
</protein>